<organism evidence="24 25">
    <name type="scientific">Hahella chejuensis (strain KCTC 2396)</name>
    <dbReference type="NCBI Taxonomy" id="349521"/>
    <lineage>
        <taxon>Bacteria</taxon>
        <taxon>Pseudomonadati</taxon>
        <taxon>Pseudomonadota</taxon>
        <taxon>Gammaproteobacteria</taxon>
        <taxon>Oceanospirillales</taxon>
        <taxon>Hahellaceae</taxon>
        <taxon>Hahella</taxon>
    </lineage>
</organism>
<evidence type="ECO:0000256" key="14">
    <source>
        <dbReference type="ARBA" id="ARBA00023306"/>
    </source>
</evidence>
<dbReference type="GO" id="GO:0000155">
    <property type="term" value="F:phosphorelay sensor kinase activity"/>
    <property type="evidence" value="ECO:0007669"/>
    <property type="project" value="InterPro"/>
</dbReference>
<dbReference type="SMART" id="SM00388">
    <property type="entry name" value="HisKA"/>
    <property type="match status" value="1"/>
</dbReference>
<evidence type="ECO:0000313" key="25">
    <source>
        <dbReference type="Proteomes" id="UP000000238"/>
    </source>
</evidence>
<feature type="transmembrane region" description="Helical" evidence="18">
    <location>
        <begin position="329"/>
        <end position="348"/>
    </location>
</feature>
<feature type="domain" description="PAS" evidence="21">
    <location>
        <begin position="512"/>
        <end position="550"/>
    </location>
</feature>
<evidence type="ECO:0000259" key="23">
    <source>
        <dbReference type="PROSITE" id="PS50894"/>
    </source>
</evidence>
<evidence type="ECO:0000256" key="9">
    <source>
        <dbReference type="ARBA" id="ARBA00022777"/>
    </source>
</evidence>
<dbReference type="PROSITE" id="PS50109">
    <property type="entry name" value="HIS_KIN"/>
    <property type="match status" value="1"/>
</dbReference>
<keyword evidence="9" id="KW-0418">Kinase</keyword>
<keyword evidence="17" id="KW-0175">Coiled coil</keyword>
<dbReference type="InterPro" id="IPR036890">
    <property type="entry name" value="HATPase_C_sf"/>
</dbReference>
<dbReference type="OrthoDB" id="6110612at2"/>
<keyword evidence="11 18" id="KW-1133">Transmembrane helix</keyword>
<dbReference type="InterPro" id="IPR001789">
    <property type="entry name" value="Sig_transdc_resp-reg_receiver"/>
</dbReference>
<dbReference type="InterPro" id="IPR001610">
    <property type="entry name" value="PAC"/>
</dbReference>
<comment type="catalytic activity">
    <reaction evidence="1">
        <text>ATP + protein L-histidine = ADP + protein N-phospho-L-histidine.</text>
        <dbReference type="EC" id="2.7.13.3"/>
    </reaction>
</comment>
<evidence type="ECO:0000256" key="12">
    <source>
        <dbReference type="ARBA" id="ARBA00023012"/>
    </source>
</evidence>
<dbReference type="eggNOG" id="COG0784">
    <property type="taxonomic scope" value="Bacteria"/>
</dbReference>
<evidence type="ECO:0000256" key="1">
    <source>
        <dbReference type="ARBA" id="ARBA00000085"/>
    </source>
</evidence>
<dbReference type="Gene3D" id="1.10.287.130">
    <property type="match status" value="1"/>
</dbReference>
<dbReference type="eggNOG" id="COG5000">
    <property type="taxonomic scope" value="Bacteria"/>
</dbReference>
<dbReference type="FunFam" id="3.30.565.10:FF:000010">
    <property type="entry name" value="Sensor histidine kinase RcsC"/>
    <property type="match status" value="1"/>
</dbReference>
<evidence type="ECO:0000259" key="20">
    <source>
        <dbReference type="PROSITE" id="PS50110"/>
    </source>
</evidence>
<keyword evidence="10" id="KW-0067">ATP-binding</keyword>
<accession>Q2SNT5</accession>
<dbReference type="InterPro" id="IPR005467">
    <property type="entry name" value="His_kinase_dom"/>
</dbReference>
<name>Q2SNT5_HAHCH</name>
<dbReference type="SUPFAM" id="SSF103190">
    <property type="entry name" value="Sensory domain-like"/>
    <property type="match status" value="1"/>
</dbReference>
<feature type="domain" description="Response regulatory" evidence="20">
    <location>
        <begin position="1179"/>
        <end position="1297"/>
    </location>
</feature>
<dbReference type="SMART" id="SM00448">
    <property type="entry name" value="REC"/>
    <property type="match status" value="2"/>
</dbReference>
<dbReference type="InterPro" id="IPR013767">
    <property type="entry name" value="PAS_fold"/>
</dbReference>
<feature type="domain" description="PAC" evidence="22">
    <location>
        <begin position="594"/>
        <end position="646"/>
    </location>
</feature>
<evidence type="ECO:0000256" key="18">
    <source>
        <dbReference type="SAM" id="Phobius"/>
    </source>
</evidence>
<dbReference type="Proteomes" id="UP000000238">
    <property type="component" value="Chromosome"/>
</dbReference>
<keyword evidence="12" id="KW-0902">Two-component regulatory system</keyword>
<evidence type="ECO:0000256" key="7">
    <source>
        <dbReference type="ARBA" id="ARBA00022692"/>
    </source>
</evidence>
<keyword evidence="8" id="KW-0547">Nucleotide-binding</keyword>
<dbReference type="Pfam" id="PF00989">
    <property type="entry name" value="PAS"/>
    <property type="match status" value="2"/>
</dbReference>
<proteinExistence type="predicted"/>
<evidence type="ECO:0000256" key="15">
    <source>
        <dbReference type="PROSITE-ProRule" id="PRU00110"/>
    </source>
</evidence>
<dbReference type="Gene3D" id="3.30.565.10">
    <property type="entry name" value="Histidine kinase-like ATPase, C-terminal domain"/>
    <property type="match status" value="1"/>
</dbReference>
<evidence type="ECO:0000256" key="5">
    <source>
        <dbReference type="ARBA" id="ARBA00022553"/>
    </source>
</evidence>
<dbReference type="eggNOG" id="COG2198">
    <property type="taxonomic scope" value="Bacteria"/>
</dbReference>
<evidence type="ECO:0000259" key="21">
    <source>
        <dbReference type="PROSITE" id="PS50112"/>
    </source>
</evidence>
<dbReference type="NCBIfam" id="TIGR00229">
    <property type="entry name" value="sensory_box"/>
    <property type="match status" value="3"/>
</dbReference>
<evidence type="ECO:0000256" key="17">
    <source>
        <dbReference type="SAM" id="Coils"/>
    </source>
</evidence>
<feature type="modified residue" description="4-aspartylphosphate" evidence="16">
    <location>
        <position position="1230"/>
    </location>
</feature>
<dbReference type="InterPro" id="IPR029151">
    <property type="entry name" value="Sensor-like_sf"/>
</dbReference>
<feature type="domain" description="PAC" evidence="22">
    <location>
        <begin position="434"/>
        <end position="486"/>
    </location>
</feature>
<feature type="domain" description="Response regulatory" evidence="20">
    <location>
        <begin position="1033"/>
        <end position="1157"/>
    </location>
</feature>
<keyword evidence="4" id="KW-1003">Cell membrane</keyword>
<dbReference type="RefSeq" id="WP_011394766.1">
    <property type="nucleotide sequence ID" value="NC_007645.1"/>
</dbReference>
<feature type="coiled-coil region" evidence="17">
    <location>
        <begin position="1399"/>
        <end position="1433"/>
    </location>
</feature>
<dbReference type="InterPro" id="IPR036641">
    <property type="entry name" value="HPT_dom_sf"/>
</dbReference>
<dbReference type="InterPro" id="IPR036097">
    <property type="entry name" value="HisK_dim/P_sf"/>
</dbReference>
<dbReference type="SUPFAM" id="SSF47226">
    <property type="entry name" value="Histidine-containing phosphotransfer domain, HPT domain"/>
    <property type="match status" value="1"/>
</dbReference>
<dbReference type="STRING" id="349521.HCH_00794"/>
<dbReference type="Pfam" id="PF08447">
    <property type="entry name" value="PAS_3"/>
    <property type="match status" value="1"/>
</dbReference>
<dbReference type="CDD" id="cd16922">
    <property type="entry name" value="HATPase_EvgS-ArcB-TorS-like"/>
    <property type="match status" value="1"/>
</dbReference>
<dbReference type="CDD" id="cd00130">
    <property type="entry name" value="PAS"/>
    <property type="match status" value="3"/>
</dbReference>
<dbReference type="SMART" id="SM00387">
    <property type="entry name" value="HATPase_c"/>
    <property type="match status" value="1"/>
</dbReference>
<evidence type="ECO:0000256" key="6">
    <source>
        <dbReference type="ARBA" id="ARBA00022679"/>
    </source>
</evidence>
<dbReference type="Pfam" id="PF01627">
    <property type="entry name" value="Hpt"/>
    <property type="match status" value="1"/>
</dbReference>
<evidence type="ECO:0000313" key="24">
    <source>
        <dbReference type="EMBL" id="ABC27689.1"/>
    </source>
</evidence>
<sequence length="1437" mass="159321">MSGKSSSAQLRIFTALVVIVGVCLLVVYLSMDMERRRIYTEVEALMEGQVAFRSEKITQRLEGLSHDARFLLFTPPIQGIVRATENDGYDVREDSSLSLWRRRLNTIFSGYLVTHPEVTQVRLIGVADNGKEIVRVERIGQLPEIIADDELQPKAQRDYFQEAIRIPPGSLYVSDLNLNREYDMVQWPHVPTLRMATPVISSAGNTFGILVINIDASFMLDDLTAEVPQGYRVYLTNQNGDFLIHTNSNKVFGFDLGRRFRWQDEFKTVQVESELFRSMSLYEAEDGAQLAASQEVPLQEGLPERVLRLYITYPQEAAEKRVGQAVSNIMLALLGGMAVVGGFLYLYWLNMRQRQLVSSGQARMAAIVESAQDAVLGMDLDGVVTDWNRGAERMFGYPRDEAIGRFVQKLIVPGERVAEETSILRMIEDGGPVRPFNTQRKCKDGRTVEVSVSVSPIRNADGEIVGAAKTIRDISRQISIENQIRELNASLERQVEARTAEIRRYLALQQAILNNAGNAIIATDLEGLITLFNPAAERMLGYTADEMVGKRTPAVFHLREEVAARAQEFSEELGERLAPGFEVFIVKTKRGLPNEHEWTYVRKDGARFPVQLSVTELKDENNRASGYLGVATDISRQVQDRRNLMSMRDQLLKAAEVAELGIWTWDLVSDTLTWNRQMFEIYQVPYELNNAGLSHRHWRNALHPEDEAATTAKLEAALAGEGVYDPIYRIVRPSGEVRYVQAAAVVEFNDLGKPILVLGVNRDITEQREYEQRLREAKAMADNASKAKSEFLANMSHEIRTPMNAILGMVNLLKRTNLEERQQDYVHKAESSARALLGILNDILDFSKIEAGKLTLDVEPCSLDKLLQDVGVIITANLGDKPLEVLFDIDPKIPDWLELDGLRLQQILINLAGNAVKFTEQGEVEITVRLKSEEEDRLVLSFSVRDTGIGISAEQLQRIFEGFTQAEASTARRFGGAGLGLAICRRLVRLMGGEIAAESEEGEGSVFRFSIACVRAQAWSAAKKACSLPKTLRVLVVDDNASAREVLKGIIESFGWVADIAVNGEEGVARVLEAAEASSPHNLVLIDWGMPGLNGWRAAELIKAQYPEGRAPLIMMVSAQTRDEMERRRLASPSIIDAYLTKPVTASMVLEAASETLAQDCSRGNTDNAAIGARLHGMSILLVEDNPTNQQVAMELLQSEGAGVQIAADGLEAVAAIQSAEVMFDAVLMDIQMPGMDGYAATREIRGKLKMNALPIIAMTANAMFSDREAALAVGMNDHVGKPFDFDHLLDVLIKQTGWGGVRTTATTTAAPEEAACAAESSGAINAACALARMNDNWGIYCRALQLFLRDAPKLVELYPAQWPSEPEETRRNFHSLKGMSSTVGANGVSELAAELENLVRGEREVDRYQALLEQLTLKIKAAYVEAEELLQRRKVG</sequence>
<dbReference type="Gene3D" id="3.40.50.2300">
    <property type="match status" value="2"/>
</dbReference>
<dbReference type="PROSITE" id="PS50110">
    <property type="entry name" value="RESPONSE_REGULATORY"/>
    <property type="match status" value="2"/>
</dbReference>
<evidence type="ECO:0000256" key="8">
    <source>
        <dbReference type="ARBA" id="ARBA00022741"/>
    </source>
</evidence>
<feature type="domain" description="Histidine kinase" evidence="19">
    <location>
        <begin position="794"/>
        <end position="1015"/>
    </location>
</feature>
<dbReference type="InterPro" id="IPR000014">
    <property type="entry name" value="PAS"/>
</dbReference>
<keyword evidence="14" id="KW-0131">Cell cycle</keyword>
<keyword evidence="13 18" id="KW-0472">Membrane</keyword>
<dbReference type="InterPro" id="IPR004358">
    <property type="entry name" value="Sig_transdc_His_kin-like_C"/>
</dbReference>
<evidence type="ECO:0000256" key="10">
    <source>
        <dbReference type="ARBA" id="ARBA00022840"/>
    </source>
</evidence>
<dbReference type="PANTHER" id="PTHR45339">
    <property type="entry name" value="HYBRID SIGNAL TRANSDUCTION HISTIDINE KINASE J"/>
    <property type="match status" value="1"/>
</dbReference>
<dbReference type="Gene3D" id="2.10.70.100">
    <property type="match status" value="1"/>
</dbReference>
<dbReference type="HOGENOM" id="CLU_252069_0_0_6"/>
<dbReference type="eggNOG" id="COG2202">
    <property type="taxonomic scope" value="Bacteria"/>
</dbReference>
<dbReference type="Pfam" id="PF00072">
    <property type="entry name" value="Response_reg"/>
    <property type="match status" value="2"/>
</dbReference>
<evidence type="ECO:0000256" key="11">
    <source>
        <dbReference type="ARBA" id="ARBA00022989"/>
    </source>
</evidence>
<dbReference type="GO" id="GO:0006355">
    <property type="term" value="P:regulation of DNA-templated transcription"/>
    <property type="evidence" value="ECO:0007669"/>
    <property type="project" value="InterPro"/>
</dbReference>
<evidence type="ECO:0000256" key="13">
    <source>
        <dbReference type="ARBA" id="ARBA00023136"/>
    </source>
</evidence>
<dbReference type="SUPFAM" id="SSF47384">
    <property type="entry name" value="Homodimeric domain of signal transducing histidine kinase"/>
    <property type="match status" value="1"/>
</dbReference>
<dbReference type="InterPro" id="IPR000700">
    <property type="entry name" value="PAS-assoc_C"/>
</dbReference>
<feature type="modified residue" description="Phosphohistidine" evidence="15">
    <location>
        <position position="1375"/>
    </location>
</feature>
<evidence type="ECO:0000256" key="3">
    <source>
        <dbReference type="ARBA" id="ARBA00012438"/>
    </source>
</evidence>
<dbReference type="EMBL" id="CP000155">
    <property type="protein sequence ID" value="ABC27689.1"/>
    <property type="molecule type" value="Genomic_DNA"/>
</dbReference>
<evidence type="ECO:0000256" key="2">
    <source>
        <dbReference type="ARBA" id="ARBA00004651"/>
    </source>
</evidence>
<dbReference type="PRINTS" id="PR00344">
    <property type="entry name" value="BCTRLSENSOR"/>
</dbReference>
<keyword evidence="7 18" id="KW-0812">Transmembrane</keyword>
<dbReference type="InterPro" id="IPR048760">
    <property type="entry name" value="VP0354-like_sensor_dom"/>
</dbReference>
<dbReference type="CDD" id="cd17546">
    <property type="entry name" value="REC_hyHK_CKI1_RcsC-like"/>
    <property type="match status" value="2"/>
</dbReference>
<dbReference type="InterPro" id="IPR003594">
    <property type="entry name" value="HATPase_dom"/>
</dbReference>
<keyword evidence="25" id="KW-1185">Reference proteome</keyword>
<feature type="domain" description="HPt" evidence="23">
    <location>
        <begin position="1336"/>
        <end position="1434"/>
    </location>
</feature>
<dbReference type="InterPro" id="IPR011006">
    <property type="entry name" value="CheY-like_superfamily"/>
</dbReference>
<feature type="modified residue" description="4-aspartylphosphate" evidence="16">
    <location>
        <position position="1087"/>
    </location>
</feature>
<dbReference type="Pfam" id="PF00512">
    <property type="entry name" value="HisKA"/>
    <property type="match status" value="1"/>
</dbReference>
<dbReference type="InterPro" id="IPR008207">
    <property type="entry name" value="Sig_transdc_His_kin_Hpt_dom"/>
</dbReference>
<keyword evidence="5 16" id="KW-0597">Phosphoprotein</keyword>
<dbReference type="GO" id="GO:0005886">
    <property type="term" value="C:plasma membrane"/>
    <property type="evidence" value="ECO:0007669"/>
    <property type="project" value="UniProtKB-SubCell"/>
</dbReference>
<evidence type="ECO:0000256" key="16">
    <source>
        <dbReference type="PROSITE-ProRule" id="PRU00169"/>
    </source>
</evidence>
<protein>
    <recommendedName>
        <fullName evidence="3">histidine kinase</fullName>
        <ecNumber evidence="3">2.7.13.3</ecNumber>
    </recommendedName>
</protein>
<keyword evidence="6" id="KW-0808">Transferase</keyword>
<evidence type="ECO:0000256" key="4">
    <source>
        <dbReference type="ARBA" id="ARBA00022475"/>
    </source>
</evidence>
<dbReference type="CDD" id="cd00082">
    <property type="entry name" value="HisKA"/>
    <property type="match status" value="1"/>
</dbReference>
<dbReference type="GO" id="GO:0005524">
    <property type="term" value="F:ATP binding"/>
    <property type="evidence" value="ECO:0007669"/>
    <property type="project" value="UniProtKB-KW"/>
</dbReference>
<dbReference type="EC" id="2.7.13.3" evidence="3"/>
<feature type="transmembrane region" description="Helical" evidence="18">
    <location>
        <begin position="12"/>
        <end position="31"/>
    </location>
</feature>
<gene>
    <name evidence="24" type="ordered locus">HCH_00794</name>
</gene>
<comment type="subcellular location">
    <subcellularLocation>
        <location evidence="2">Cell membrane</location>
        <topology evidence="2">Multi-pass membrane protein</topology>
    </subcellularLocation>
</comment>
<feature type="domain" description="PAS" evidence="21">
    <location>
        <begin position="360"/>
        <end position="430"/>
    </location>
</feature>
<dbReference type="PROSITE" id="PS50113">
    <property type="entry name" value="PAC"/>
    <property type="match status" value="3"/>
</dbReference>
<evidence type="ECO:0000259" key="19">
    <source>
        <dbReference type="PROSITE" id="PS50109"/>
    </source>
</evidence>
<dbReference type="KEGG" id="hch:HCH_00794"/>
<dbReference type="CDD" id="cd00088">
    <property type="entry name" value="HPT"/>
    <property type="match status" value="1"/>
</dbReference>
<dbReference type="SMART" id="SM00086">
    <property type="entry name" value="PAC"/>
    <property type="match status" value="3"/>
</dbReference>
<dbReference type="InterPro" id="IPR003661">
    <property type="entry name" value="HisK_dim/P_dom"/>
</dbReference>
<dbReference type="SUPFAM" id="SSF52172">
    <property type="entry name" value="CheY-like"/>
    <property type="match status" value="2"/>
</dbReference>
<dbReference type="Gene3D" id="3.30.450.20">
    <property type="entry name" value="PAS domain"/>
    <property type="match status" value="4"/>
</dbReference>
<dbReference type="Pfam" id="PF21623">
    <property type="entry name" value="HK_sensor_dom_bact"/>
    <property type="match status" value="1"/>
</dbReference>
<dbReference type="PANTHER" id="PTHR45339:SF1">
    <property type="entry name" value="HYBRID SIGNAL TRANSDUCTION HISTIDINE KINASE J"/>
    <property type="match status" value="1"/>
</dbReference>
<dbReference type="SUPFAM" id="SSF55874">
    <property type="entry name" value="ATPase domain of HSP90 chaperone/DNA topoisomerase II/histidine kinase"/>
    <property type="match status" value="1"/>
</dbReference>
<dbReference type="eggNOG" id="COG2205">
    <property type="taxonomic scope" value="Bacteria"/>
</dbReference>
<dbReference type="FunFam" id="1.10.287.130:FF:000038">
    <property type="entry name" value="Sensory transduction histidine kinase"/>
    <property type="match status" value="1"/>
</dbReference>
<dbReference type="PROSITE" id="PS50112">
    <property type="entry name" value="PAS"/>
    <property type="match status" value="2"/>
</dbReference>
<dbReference type="PROSITE" id="PS50894">
    <property type="entry name" value="HPT"/>
    <property type="match status" value="1"/>
</dbReference>
<feature type="domain" description="PAC" evidence="22">
    <location>
        <begin position="724"/>
        <end position="776"/>
    </location>
</feature>
<dbReference type="Gene3D" id="1.20.120.160">
    <property type="entry name" value="HPT domain"/>
    <property type="match status" value="1"/>
</dbReference>
<reference evidence="24 25" key="1">
    <citation type="journal article" date="2005" name="Nucleic Acids Res.">
        <title>Genomic blueprint of Hahella chejuensis, a marine microbe producing an algicidal agent.</title>
        <authorList>
            <person name="Jeong H."/>
            <person name="Yim J.H."/>
            <person name="Lee C."/>
            <person name="Choi S.-H."/>
            <person name="Park Y.K."/>
            <person name="Yoon S.H."/>
            <person name="Hur C.-G."/>
            <person name="Kang H.-Y."/>
            <person name="Kim D."/>
            <person name="Lee H.H."/>
            <person name="Park K.H."/>
            <person name="Park S.-H."/>
            <person name="Park H.-S."/>
            <person name="Lee H.K."/>
            <person name="Oh T.K."/>
            <person name="Kim J.F."/>
        </authorList>
    </citation>
    <scope>NUCLEOTIDE SEQUENCE [LARGE SCALE GENOMIC DNA]</scope>
    <source>
        <strain evidence="24 25">KCTC 2396</strain>
    </source>
</reference>
<dbReference type="InterPro" id="IPR035965">
    <property type="entry name" value="PAS-like_dom_sf"/>
</dbReference>
<dbReference type="SUPFAM" id="SSF55785">
    <property type="entry name" value="PYP-like sensor domain (PAS domain)"/>
    <property type="match status" value="3"/>
</dbReference>
<dbReference type="SMART" id="SM00091">
    <property type="entry name" value="PAS"/>
    <property type="match status" value="3"/>
</dbReference>
<dbReference type="InterPro" id="IPR013655">
    <property type="entry name" value="PAS_fold_3"/>
</dbReference>
<evidence type="ECO:0000259" key="22">
    <source>
        <dbReference type="PROSITE" id="PS50113"/>
    </source>
</evidence>
<dbReference type="Pfam" id="PF02518">
    <property type="entry name" value="HATPase_c"/>
    <property type="match status" value="1"/>
</dbReference>